<evidence type="ECO:0000256" key="4">
    <source>
        <dbReference type="ARBA" id="ARBA00023098"/>
    </source>
</evidence>
<dbReference type="Pfam" id="PF13622">
    <property type="entry name" value="4HBT_3"/>
    <property type="match status" value="1"/>
</dbReference>
<dbReference type="Proteomes" id="UP001216057">
    <property type="component" value="Unassembled WGS sequence"/>
</dbReference>
<dbReference type="CDD" id="cd03444">
    <property type="entry name" value="Thioesterase_II_repeat1"/>
    <property type="match status" value="1"/>
</dbReference>
<keyword evidence="14" id="KW-1185">Reference proteome</keyword>
<gene>
    <name evidence="12" type="primary">tesB</name>
    <name evidence="12" type="ORF">P7M15_09685</name>
    <name evidence="11" type="ORF">P7M32_08290</name>
</gene>
<evidence type="ECO:0000256" key="8">
    <source>
        <dbReference type="ARBA" id="ARBA00079653"/>
    </source>
</evidence>
<feature type="domain" description="Acyl-CoA thioesterase-like N-terminal HotDog" evidence="10">
    <location>
        <begin position="33"/>
        <end position="109"/>
    </location>
</feature>
<evidence type="ECO:0000259" key="10">
    <source>
        <dbReference type="Pfam" id="PF13622"/>
    </source>
</evidence>
<comment type="catalytic activity">
    <reaction evidence="6">
        <text>a fatty acyl-CoA + H2O = a fatty acid + CoA + H(+)</text>
        <dbReference type="Rhea" id="RHEA:16781"/>
        <dbReference type="ChEBI" id="CHEBI:15377"/>
        <dbReference type="ChEBI" id="CHEBI:15378"/>
        <dbReference type="ChEBI" id="CHEBI:28868"/>
        <dbReference type="ChEBI" id="CHEBI:57287"/>
        <dbReference type="ChEBI" id="CHEBI:77636"/>
        <dbReference type="EC" id="3.1.2.20"/>
    </reaction>
    <physiologicalReaction direction="left-to-right" evidence="6">
        <dbReference type="Rhea" id="RHEA:16782"/>
    </physiologicalReaction>
</comment>
<dbReference type="FunFam" id="2.40.160.210:FF:000001">
    <property type="entry name" value="Acyl-CoA thioesterase II"/>
    <property type="match status" value="1"/>
</dbReference>
<dbReference type="NCBIfam" id="TIGR00189">
    <property type="entry name" value="tesB"/>
    <property type="match status" value="1"/>
</dbReference>
<sequence>MSTALNRLITLLKLEKLDDGLFRGNCEDLGFRQVFGGQVVAQALSAAMQVASPNRLLHSCHAYFLAPGDSSYPIIYDVETLREGHNFTALRVKAIQHNRPICHVTASFQVEEYGFEHQSKMPQVESPEEWISESSALKQAALFIPENVRDKFLAERPFEIRSKYINNPFRGQKLPPEQFVWVRTNGEAPLDANIQKCLLAYFSDFHCILTALHPHEKGFLQKGMKVATIDHSIWFHRSFDLNDWLLYAIESNNAYAARGLSRGQIFDKYGRLIATTQQEGLIRFTEEAKTL</sequence>
<dbReference type="InterPro" id="IPR029069">
    <property type="entry name" value="HotDog_dom_sf"/>
</dbReference>
<dbReference type="GO" id="GO:0047617">
    <property type="term" value="F:fatty acyl-CoA hydrolase activity"/>
    <property type="evidence" value="ECO:0007669"/>
    <property type="project" value="UniProtKB-EC"/>
</dbReference>
<feature type="domain" description="Acyl-CoA thioesterase 2 C-terminal" evidence="9">
    <location>
        <begin position="149"/>
        <end position="281"/>
    </location>
</feature>
<comment type="similarity">
    <text evidence="1">Belongs to the C/M/P thioester hydrolase family.</text>
</comment>
<dbReference type="InterPro" id="IPR025652">
    <property type="entry name" value="TesB_C"/>
</dbReference>
<dbReference type="InterPro" id="IPR003703">
    <property type="entry name" value="Acyl_CoA_thio"/>
</dbReference>
<dbReference type="EMBL" id="JARQTX010000008">
    <property type="protein sequence ID" value="MDG2946427.1"/>
    <property type="molecule type" value="Genomic_DNA"/>
</dbReference>
<dbReference type="PANTHER" id="PTHR11066">
    <property type="entry name" value="ACYL-COA THIOESTERASE"/>
    <property type="match status" value="1"/>
</dbReference>
<dbReference type="CDD" id="cd03445">
    <property type="entry name" value="Thioesterase_II_repeat2"/>
    <property type="match status" value="1"/>
</dbReference>
<comment type="caution">
    <text evidence="12">The sequence shown here is derived from an EMBL/GenBank/DDBJ whole genome shotgun (WGS) entry which is preliminary data.</text>
</comment>
<evidence type="ECO:0000259" key="9">
    <source>
        <dbReference type="Pfam" id="PF02551"/>
    </source>
</evidence>
<dbReference type="AlphaFoldDB" id="A0AAW6QEZ0"/>
<evidence type="ECO:0000256" key="5">
    <source>
        <dbReference type="ARBA" id="ARBA00038894"/>
    </source>
</evidence>
<evidence type="ECO:0000313" key="14">
    <source>
        <dbReference type="Proteomes" id="UP001216057"/>
    </source>
</evidence>
<protein>
    <recommendedName>
        <fullName evidence="7">Acyl-CoA thioesterase 2</fullName>
        <ecNumber evidence="5">3.1.2.20</ecNumber>
    </recommendedName>
    <alternativeName>
        <fullName evidence="8">Thioesterase II</fullName>
    </alternativeName>
</protein>
<comment type="subunit">
    <text evidence="2">Homotetramer.</text>
</comment>
<evidence type="ECO:0000313" key="13">
    <source>
        <dbReference type="Proteomes" id="UP001214976"/>
    </source>
</evidence>
<name>A0AAW6QEZ0_9PAST</name>
<dbReference type="EC" id="3.1.2.20" evidence="5"/>
<reference evidence="12 14" key="1">
    <citation type="submission" date="2023-03" db="EMBL/GenBank/DDBJ databases">
        <title>Classification of Bisgaard taxon 6 and taxon 10 as Exercitatus varius gen. nov., spec. nov.</title>
        <authorList>
            <person name="Christensen H."/>
        </authorList>
    </citation>
    <scope>NUCLEOTIDE SEQUENCE</scope>
    <source>
        <strain evidence="11 14">23350_01</strain>
        <strain evidence="12">86116</strain>
    </source>
</reference>
<dbReference type="GO" id="GO:0009062">
    <property type="term" value="P:fatty acid catabolic process"/>
    <property type="evidence" value="ECO:0007669"/>
    <property type="project" value="TreeGrafter"/>
</dbReference>
<accession>A0AAW6QEZ0</accession>
<evidence type="ECO:0000313" key="12">
    <source>
        <dbReference type="EMBL" id="MDG2950779.1"/>
    </source>
</evidence>
<organism evidence="12 13">
    <name type="scientific">Exercitatus varius</name>
    <dbReference type="NCBI Taxonomy" id="67857"/>
    <lineage>
        <taxon>Bacteria</taxon>
        <taxon>Pseudomonadati</taxon>
        <taxon>Pseudomonadota</taxon>
        <taxon>Gammaproteobacteria</taxon>
        <taxon>Pasteurellales</taxon>
        <taxon>Pasteurellaceae</taxon>
        <taxon>Exercitatus</taxon>
    </lineage>
</organism>
<evidence type="ECO:0000256" key="7">
    <source>
        <dbReference type="ARBA" id="ARBA00071120"/>
    </source>
</evidence>
<dbReference type="InterPro" id="IPR042171">
    <property type="entry name" value="Acyl-CoA_hotdog"/>
</dbReference>
<dbReference type="GeneID" id="93227196"/>
<proteinExistence type="inferred from homology"/>
<evidence type="ECO:0000256" key="3">
    <source>
        <dbReference type="ARBA" id="ARBA00022801"/>
    </source>
</evidence>
<evidence type="ECO:0000256" key="2">
    <source>
        <dbReference type="ARBA" id="ARBA00011881"/>
    </source>
</evidence>
<dbReference type="GO" id="GO:0006637">
    <property type="term" value="P:acyl-CoA metabolic process"/>
    <property type="evidence" value="ECO:0007669"/>
    <property type="project" value="InterPro"/>
</dbReference>
<evidence type="ECO:0000256" key="1">
    <source>
        <dbReference type="ARBA" id="ARBA00006538"/>
    </source>
</evidence>
<evidence type="ECO:0000256" key="6">
    <source>
        <dbReference type="ARBA" id="ARBA00050943"/>
    </source>
</evidence>
<dbReference type="RefSeq" id="WP_317475151.1">
    <property type="nucleotide sequence ID" value="NZ_JARQTO010000010.1"/>
</dbReference>
<evidence type="ECO:0000313" key="11">
    <source>
        <dbReference type="EMBL" id="MDG2946427.1"/>
    </source>
</evidence>
<dbReference type="EMBL" id="JARQTW010000016">
    <property type="protein sequence ID" value="MDG2950779.1"/>
    <property type="molecule type" value="Genomic_DNA"/>
</dbReference>
<keyword evidence="3" id="KW-0378">Hydrolase</keyword>
<dbReference type="InterPro" id="IPR049449">
    <property type="entry name" value="TesB_ACOT8-like_N"/>
</dbReference>
<dbReference type="SUPFAM" id="SSF54637">
    <property type="entry name" value="Thioesterase/thiol ester dehydrase-isomerase"/>
    <property type="match status" value="2"/>
</dbReference>
<dbReference type="Pfam" id="PF02551">
    <property type="entry name" value="Acyl_CoA_thio"/>
    <property type="match status" value="1"/>
</dbReference>
<keyword evidence="4" id="KW-0443">Lipid metabolism</keyword>
<dbReference type="Proteomes" id="UP001214976">
    <property type="component" value="Unassembled WGS sequence"/>
</dbReference>
<dbReference type="Gene3D" id="2.40.160.210">
    <property type="entry name" value="Acyl-CoA thioesterase, double hotdog domain"/>
    <property type="match status" value="1"/>
</dbReference>
<dbReference type="GO" id="GO:0005829">
    <property type="term" value="C:cytosol"/>
    <property type="evidence" value="ECO:0007669"/>
    <property type="project" value="TreeGrafter"/>
</dbReference>
<dbReference type="PANTHER" id="PTHR11066:SF34">
    <property type="entry name" value="ACYL-COENZYME A THIOESTERASE 8"/>
    <property type="match status" value="1"/>
</dbReference>